<keyword evidence="3" id="KW-1185">Reference proteome</keyword>
<protein>
    <submittedName>
        <fullName evidence="2">Uncharacterized protein</fullName>
    </submittedName>
</protein>
<comment type="caution">
    <text evidence="2">The sequence shown here is derived from an EMBL/GenBank/DDBJ whole genome shotgun (WGS) entry which is preliminary data.</text>
</comment>
<dbReference type="Proteomes" id="UP000828390">
    <property type="component" value="Unassembled WGS sequence"/>
</dbReference>
<proteinExistence type="predicted"/>
<keyword evidence="1" id="KW-0732">Signal</keyword>
<sequence>MSSEFNATTTLHSTVILMFTVIAYPVPKPSNFVWKKCDVEESNGTFNCFPLTGGWQYKISTVDLTSYLTISDFTQHDIGR</sequence>
<dbReference type="AlphaFoldDB" id="A0A9D4BHZ1"/>
<organism evidence="2 3">
    <name type="scientific">Dreissena polymorpha</name>
    <name type="common">Zebra mussel</name>
    <name type="synonym">Mytilus polymorpha</name>
    <dbReference type="NCBI Taxonomy" id="45954"/>
    <lineage>
        <taxon>Eukaryota</taxon>
        <taxon>Metazoa</taxon>
        <taxon>Spiralia</taxon>
        <taxon>Lophotrochozoa</taxon>
        <taxon>Mollusca</taxon>
        <taxon>Bivalvia</taxon>
        <taxon>Autobranchia</taxon>
        <taxon>Heteroconchia</taxon>
        <taxon>Euheterodonta</taxon>
        <taxon>Imparidentia</taxon>
        <taxon>Neoheterodontei</taxon>
        <taxon>Myida</taxon>
        <taxon>Dreissenoidea</taxon>
        <taxon>Dreissenidae</taxon>
        <taxon>Dreissena</taxon>
    </lineage>
</organism>
<name>A0A9D4BHZ1_DREPO</name>
<dbReference type="InterPro" id="IPR036179">
    <property type="entry name" value="Ig-like_dom_sf"/>
</dbReference>
<reference evidence="2" key="1">
    <citation type="journal article" date="2019" name="bioRxiv">
        <title>The Genome of the Zebra Mussel, Dreissena polymorpha: A Resource for Invasive Species Research.</title>
        <authorList>
            <person name="McCartney M.A."/>
            <person name="Auch B."/>
            <person name="Kono T."/>
            <person name="Mallez S."/>
            <person name="Zhang Y."/>
            <person name="Obille A."/>
            <person name="Becker A."/>
            <person name="Abrahante J.E."/>
            <person name="Garbe J."/>
            <person name="Badalamenti J.P."/>
            <person name="Herman A."/>
            <person name="Mangelson H."/>
            <person name="Liachko I."/>
            <person name="Sullivan S."/>
            <person name="Sone E.D."/>
            <person name="Koren S."/>
            <person name="Silverstein K.A.T."/>
            <person name="Beckman K.B."/>
            <person name="Gohl D.M."/>
        </authorList>
    </citation>
    <scope>NUCLEOTIDE SEQUENCE</scope>
    <source>
        <strain evidence="2">Duluth1</strain>
        <tissue evidence="2">Whole animal</tissue>
    </source>
</reference>
<dbReference type="SUPFAM" id="SSF48726">
    <property type="entry name" value="Immunoglobulin"/>
    <property type="match status" value="1"/>
</dbReference>
<gene>
    <name evidence="2" type="ORF">DPMN_081633</name>
</gene>
<reference evidence="2" key="2">
    <citation type="submission" date="2020-11" db="EMBL/GenBank/DDBJ databases">
        <authorList>
            <person name="McCartney M.A."/>
            <person name="Auch B."/>
            <person name="Kono T."/>
            <person name="Mallez S."/>
            <person name="Becker A."/>
            <person name="Gohl D.M."/>
            <person name="Silverstein K.A.T."/>
            <person name="Koren S."/>
            <person name="Bechman K.B."/>
            <person name="Herman A."/>
            <person name="Abrahante J.E."/>
            <person name="Garbe J."/>
        </authorList>
    </citation>
    <scope>NUCLEOTIDE SEQUENCE</scope>
    <source>
        <strain evidence="2">Duluth1</strain>
        <tissue evidence="2">Whole animal</tissue>
    </source>
</reference>
<evidence type="ECO:0000256" key="1">
    <source>
        <dbReference type="SAM" id="SignalP"/>
    </source>
</evidence>
<dbReference type="EMBL" id="JAIWYP010000016">
    <property type="protein sequence ID" value="KAH3694193.1"/>
    <property type="molecule type" value="Genomic_DNA"/>
</dbReference>
<feature type="signal peptide" evidence="1">
    <location>
        <begin position="1"/>
        <end position="25"/>
    </location>
</feature>
<feature type="chain" id="PRO_5038627689" evidence="1">
    <location>
        <begin position="26"/>
        <end position="80"/>
    </location>
</feature>
<accession>A0A9D4BHZ1</accession>
<evidence type="ECO:0000313" key="3">
    <source>
        <dbReference type="Proteomes" id="UP000828390"/>
    </source>
</evidence>
<evidence type="ECO:0000313" key="2">
    <source>
        <dbReference type="EMBL" id="KAH3694193.1"/>
    </source>
</evidence>